<dbReference type="Gene3D" id="1.10.10.2670">
    <property type="entry name" value="E3 ubiquitin-protein ligase"/>
    <property type="match status" value="1"/>
</dbReference>
<sequence>MPLPESSSLPLYPPPQPGDPMPTIPKAAFLVRVPEDILLALQEFPKKNIELDYGGLGHQKSTLYIGEHVLPMKAEEEKKAHELYMRSHDPRKAPSLKYYGAIHGKFIVERELDEKIEDRVRHRTQAAEKERTERKVMTIDAVPNGSTKPKKKKKEPTMFIAKKPASAATEPRRDPPPISQGDPSRAGPSRISASIRAKLRYCLVHLIAIQSRSTDFVLRLVEKSSDAKGMKEHEIMELLAEIAERPPDKPNVWRLKTQTWLEVKPWGYPKLREQHRNKMSSDMRAALKALRISQDQEVWQRLVRPSTWVPDAPEDLAKPPANASTDPLPKRPIMSDTKQKKAKASELAKKRGAEAIIAKDEGARVRPDVSGKGKQREDPGAVDSVRPSARKVPGSGFKVKTVGSSATPPITDSSSRRAAPVEPREIKREAPPAARIARSPLPPPSEHDSKPSPSPYASKLPKERIQKKSKPSSSQTGAAESDRERTRDVAPSATKRKKLEDDVSDFSERDLRSPGLPKRPKIYSDAVPGPRSLDSDWERESDRESRKPRNLGLPPKPVMRDPSPLGPNHVKIKKEPSPVPRSLPPRPPGQPQERQHIPSSSSSTSTSRSEQQRSGSTSKVRRPSPKFTSSEDEASTPPKESELRAKARITHLPVFVRRASLPRERFGLKRYWREVYVVYSALFSEHAARSARAEAMMEDIDAASDDGDIEMDDVEDLTPDVSTAFMEVTTAVLSELTRIRTAWLKLGGAVDSSSGNLAD</sequence>
<feature type="compositionally biased region" description="Low complexity" evidence="1">
    <location>
        <begin position="1"/>
        <end position="10"/>
    </location>
</feature>
<feature type="compositionally biased region" description="Pro residues" evidence="1">
    <location>
        <begin position="11"/>
        <end position="20"/>
    </location>
</feature>
<dbReference type="AlphaFoldDB" id="M2REN7"/>
<feature type="region of interest" description="Disordered" evidence="1">
    <location>
        <begin position="1"/>
        <end position="20"/>
    </location>
</feature>
<dbReference type="InterPro" id="IPR042065">
    <property type="entry name" value="E3_ELL-like"/>
</dbReference>
<accession>M2REN7</accession>
<dbReference type="GO" id="GO:0008023">
    <property type="term" value="C:transcription elongation factor complex"/>
    <property type="evidence" value="ECO:0007669"/>
    <property type="project" value="InterPro"/>
</dbReference>
<evidence type="ECO:0000313" key="4">
    <source>
        <dbReference type="Proteomes" id="UP000016930"/>
    </source>
</evidence>
<reference evidence="3 4" key="1">
    <citation type="journal article" date="2012" name="Proc. Natl. Acad. Sci. U.S.A.">
        <title>Comparative genomics of Ceriporiopsis subvermispora and Phanerochaete chrysosporium provide insight into selective ligninolysis.</title>
        <authorList>
            <person name="Fernandez-Fueyo E."/>
            <person name="Ruiz-Duenas F.J."/>
            <person name="Ferreira P."/>
            <person name="Floudas D."/>
            <person name="Hibbett D.S."/>
            <person name="Canessa P."/>
            <person name="Larrondo L.F."/>
            <person name="James T.Y."/>
            <person name="Seelenfreund D."/>
            <person name="Lobos S."/>
            <person name="Polanco R."/>
            <person name="Tello M."/>
            <person name="Honda Y."/>
            <person name="Watanabe T."/>
            <person name="Watanabe T."/>
            <person name="Ryu J.S."/>
            <person name="Kubicek C.P."/>
            <person name="Schmoll M."/>
            <person name="Gaskell J."/>
            <person name="Hammel K.E."/>
            <person name="St John F.J."/>
            <person name="Vanden Wymelenberg A."/>
            <person name="Sabat G."/>
            <person name="Splinter BonDurant S."/>
            <person name="Syed K."/>
            <person name="Yadav J.S."/>
            <person name="Doddapaneni H."/>
            <person name="Subramanian V."/>
            <person name="Lavin J.L."/>
            <person name="Oguiza J.A."/>
            <person name="Perez G."/>
            <person name="Pisabarro A.G."/>
            <person name="Ramirez L."/>
            <person name="Santoyo F."/>
            <person name="Master E."/>
            <person name="Coutinho P.M."/>
            <person name="Henrissat B."/>
            <person name="Lombard V."/>
            <person name="Magnuson J.K."/>
            <person name="Kuees U."/>
            <person name="Hori C."/>
            <person name="Igarashi K."/>
            <person name="Samejima M."/>
            <person name="Held B.W."/>
            <person name="Barry K.W."/>
            <person name="LaButti K.M."/>
            <person name="Lapidus A."/>
            <person name="Lindquist E.A."/>
            <person name="Lucas S.M."/>
            <person name="Riley R."/>
            <person name="Salamov A.A."/>
            <person name="Hoffmeister D."/>
            <person name="Schwenk D."/>
            <person name="Hadar Y."/>
            <person name="Yarden O."/>
            <person name="de Vries R.P."/>
            <person name="Wiebenga A."/>
            <person name="Stenlid J."/>
            <person name="Eastwood D."/>
            <person name="Grigoriev I.V."/>
            <person name="Berka R.M."/>
            <person name="Blanchette R.A."/>
            <person name="Kersten P."/>
            <person name="Martinez A.T."/>
            <person name="Vicuna R."/>
            <person name="Cullen D."/>
        </authorList>
    </citation>
    <scope>NUCLEOTIDE SEQUENCE [LARGE SCALE GENOMIC DNA]</scope>
    <source>
        <strain evidence="3 4">B</strain>
    </source>
</reference>
<feature type="region of interest" description="Disordered" evidence="1">
    <location>
        <begin position="122"/>
        <end position="190"/>
    </location>
</feature>
<feature type="compositionally biased region" description="Low complexity" evidence="1">
    <location>
        <begin position="599"/>
        <end position="618"/>
    </location>
</feature>
<evidence type="ECO:0000256" key="1">
    <source>
        <dbReference type="SAM" id="MobiDB-lite"/>
    </source>
</evidence>
<proteinExistence type="predicted"/>
<feature type="compositionally biased region" description="Basic and acidic residues" evidence="1">
    <location>
        <begin position="122"/>
        <end position="137"/>
    </location>
</feature>
<dbReference type="EMBL" id="KB445796">
    <property type="protein sequence ID" value="EMD37291.1"/>
    <property type="molecule type" value="Genomic_DNA"/>
</dbReference>
<feature type="compositionally biased region" description="Basic and acidic residues" evidence="1">
    <location>
        <begin position="498"/>
        <end position="512"/>
    </location>
</feature>
<feature type="compositionally biased region" description="Polar residues" evidence="1">
    <location>
        <begin position="402"/>
        <end position="413"/>
    </location>
</feature>
<dbReference type="STRING" id="914234.M2REN7"/>
<feature type="compositionally biased region" description="Basic and acidic residues" evidence="1">
    <location>
        <begin position="533"/>
        <end position="547"/>
    </location>
</feature>
<dbReference type="HOGENOM" id="CLU_012434_0_0_1"/>
<dbReference type="Proteomes" id="UP000016930">
    <property type="component" value="Unassembled WGS sequence"/>
</dbReference>
<protein>
    <recommendedName>
        <fullName evidence="2">RNA polymerase II elongation factor ELL N-terminal domain-containing protein</fullName>
    </recommendedName>
</protein>
<dbReference type="GO" id="GO:0006368">
    <property type="term" value="P:transcription elongation by RNA polymerase II"/>
    <property type="evidence" value="ECO:0007669"/>
    <property type="project" value="InterPro"/>
</dbReference>
<keyword evidence="4" id="KW-1185">Reference proteome</keyword>
<dbReference type="Pfam" id="PF10390">
    <property type="entry name" value="ELL"/>
    <property type="match status" value="1"/>
</dbReference>
<gene>
    <name evidence="3" type="ORF">CERSUDRAFT_113941</name>
</gene>
<feature type="compositionally biased region" description="Pro residues" evidence="1">
    <location>
        <begin position="577"/>
        <end position="590"/>
    </location>
</feature>
<dbReference type="OrthoDB" id="2587563at2759"/>
<dbReference type="InterPro" id="IPR019464">
    <property type="entry name" value="ELL_N"/>
</dbReference>
<evidence type="ECO:0000313" key="3">
    <source>
        <dbReference type="EMBL" id="EMD37291.1"/>
    </source>
</evidence>
<evidence type="ECO:0000259" key="2">
    <source>
        <dbReference type="Pfam" id="PF10390"/>
    </source>
</evidence>
<feature type="domain" description="RNA polymerase II elongation factor ELL N-terminal" evidence="2">
    <location>
        <begin position="92"/>
        <end position="279"/>
    </location>
</feature>
<feature type="region of interest" description="Disordered" evidence="1">
    <location>
        <begin position="310"/>
        <end position="645"/>
    </location>
</feature>
<organism evidence="3 4">
    <name type="scientific">Ceriporiopsis subvermispora (strain B)</name>
    <name type="common">White-rot fungus</name>
    <name type="synonym">Gelatoporia subvermispora</name>
    <dbReference type="NCBI Taxonomy" id="914234"/>
    <lineage>
        <taxon>Eukaryota</taxon>
        <taxon>Fungi</taxon>
        <taxon>Dikarya</taxon>
        <taxon>Basidiomycota</taxon>
        <taxon>Agaricomycotina</taxon>
        <taxon>Agaricomycetes</taxon>
        <taxon>Polyporales</taxon>
        <taxon>Gelatoporiaceae</taxon>
        <taxon>Gelatoporia</taxon>
    </lineage>
</organism>
<name>M2REN7_CERS8</name>
<feature type="compositionally biased region" description="Basic and acidic residues" evidence="1">
    <location>
        <begin position="337"/>
        <end position="379"/>
    </location>
</feature>